<evidence type="ECO:0000259" key="5">
    <source>
        <dbReference type="Pfam" id="PF02852"/>
    </source>
</evidence>
<evidence type="ECO:0000313" key="8">
    <source>
        <dbReference type="Proteomes" id="UP000070587"/>
    </source>
</evidence>
<dbReference type="GO" id="GO:0016491">
    <property type="term" value="F:oxidoreductase activity"/>
    <property type="evidence" value="ECO:0007669"/>
    <property type="project" value="InterPro"/>
</dbReference>
<dbReference type="GeneID" id="28492038"/>
<dbReference type="EMBL" id="CP010835">
    <property type="protein sequence ID" value="AMM54663.1"/>
    <property type="molecule type" value="Genomic_DNA"/>
</dbReference>
<dbReference type="PATRIC" id="fig|1609559.3.peg.1934"/>
<dbReference type="InterPro" id="IPR004099">
    <property type="entry name" value="Pyr_nucl-diS_OxRdtase_dimer"/>
</dbReference>
<dbReference type="InterPro" id="IPR050260">
    <property type="entry name" value="FAD-bd_OxRdtase"/>
</dbReference>
<evidence type="ECO:0000256" key="3">
    <source>
        <dbReference type="ARBA" id="ARBA00022630"/>
    </source>
</evidence>
<dbReference type="RefSeq" id="WP_068323858.1">
    <property type="nucleotide sequence ID" value="NZ_CP010835.1"/>
</dbReference>
<sequence length="440" mass="47789">MRIVVIGSGTAGSNFALFMRKLDRKANIVVIGKEPTMQYSPCALPHVISGTIEKPEDVVVFPNEFYKKQKIEMMLGIEAKKIDRERKVVITERGEVPYDKLVIATGSKAFIPPIKGVESEGVFTLKSLDDVRKIKDYIAKKKPKKAVVIGAGLIGLEGAEAFAKLGMEVLVVELLKHLLPTMLDRDMAKLVQDEMEKHGVKFKFGVGVSEIIGNPVEAVKIGDEVAEAEIVLVATGVRANVDLAKDAGLEVNRGIVVNEHLQTSDPDIYAIGDCAEVIDAVTGKRTLSQLGTSAVRMAKVAAEHIAGKNSVFRPVFNTAITELFGLEVGTFGMTEERAKKEGINVVVGKFKGSTKPEYYPGGKPITVKLIFRKEDRKLIGAQIVGGERVWGRIMTLSALAQKGATVEDVAYLETAYAPPISPTIDPITVAAEMAMRKFKL</sequence>
<keyword evidence="4" id="KW-0274">FAD</keyword>
<comment type="similarity">
    <text evidence="2">Belongs to the class-III pyridine nucleotide-disulfide oxidoreductase family.</text>
</comment>
<reference evidence="8" key="1">
    <citation type="submission" date="2015-02" db="EMBL/GenBank/DDBJ databases">
        <title>Pyrococcus kukulkanii sp. nov., a novel hyperthermophilic archaeon isolated from a deep-sea hydrothermal vent at the Guaymas Basin.</title>
        <authorList>
            <person name="Oger P.M."/>
            <person name="Callac N."/>
            <person name="Jebbar M."/>
            <person name="Godfroy A."/>
        </authorList>
    </citation>
    <scope>NUCLEOTIDE SEQUENCE [LARGE SCALE GENOMIC DNA]</scope>
    <source>
        <strain evidence="8">NCB100</strain>
    </source>
</reference>
<evidence type="ECO:0000256" key="4">
    <source>
        <dbReference type="ARBA" id="ARBA00022827"/>
    </source>
</evidence>
<dbReference type="InterPro" id="IPR036188">
    <property type="entry name" value="FAD/NAD-bd_sf"/>
</dbReference>
<gene>
    <name evidence="7" type="ORF">TQ32_09330</name>
</gene>
<comment type="cofactor">
    <cofactor evidence="1">
        <name>FAD</name>
        <dbReference type="ChEBI" id="CHEBI:57692"/>
    </cofactor>
</comment>
<evidence type="ECO:0000256" key="1">
    <source>
        <dbReference type="ARBA" id="ARBA00001974"/>
    </source>
</evidence>
<evidence type="ECO:0000313" key="7">
    <source>
        <dbReference type="EMBL" id="AMM54663.1"/>
    </source>
</evidence>
<keyword evidence="3" id="KW-0285">Flavoprotein</keyword>
<organism evidence="7 8">
    <name type="scientific">Pyrococcus kukulkanii</name>
    <dbReference type="NCBI Taxonomy" id="1609559"/>
    <lineage>
        <taxon>Archaea</taxon>
        <taxon>Methanobacteriati</taxon>
        <taxon>Methanobacteriota</taxon>
        <taxon>Thermococci</taxon>
        <taxon>Thermococcales</taxon>
        <taxon>Thermococcaceae</taxon>
        <taxon>Pyrococcus</taxon>
    </lineage>
</organism>
<feature type="domain" description="Pyridine nucleotide-disulphide oxidoreductase dimerisation" evidence="5">
    <location>
        <begin position="324"/>
        <end position="423"/>
    </location>
</feature>
<dbReference type="Pfam" id="PF02852">
    <property type="entry name" value="Pyr_redox_dim"/>
    <property type="match status" value="1"/>
</dbReference>
<dbReference type="PRINTS" id="PR00411">
    <property type="entry name" value="PNDRDTASEI"/>
</dbReference>
<accession>A0A127BBG3</accession>
<dbReference type="OrthoDB" id="27922at2157"/>
<dbReference type="STRING" id="1609559.TQ32_09330"/>
<dbReference type="PANTHER" id="PTHR43429:SF3">
    <property type="entry name" value="NITRITE REDUCTASE [NAD(P)H]"/>
    <property type="match status" value="1"/>
</dbReference>
<evidence type="ECO:0000259" key="6">
    <source>
        <dbReference type="Pfam" id="PF07992"/>
    </source>
</evidence>
<dbReference type="SUPFAM" id="SSF55424">
    <property type="entry name" value="FAD/NAD-linked reductases, dimerisation (C-terminal) domain"/>
    <property type="match status" value="1"/>
</dbReference>
<dbReference type="Pfam" id="PF07992">
    <property type="entry name" value="Pyr_redox_2"/>
    <property type="match status" value="1"/>
</dbReference>
<dbReference type="InterPro" id="IPR023753">
    <property type="entry name" value="FAD/NAD-binding_dom"/>
</dbReference>
<proteinExistence type="inferred from homology"/>
<dbReference type="PANTHER" id="PTHR43429">
    <property type="entry name" value="PYRIDINE NUCLEOTIDE-DISULFIDE OXIDOREDUCTASE DOMAIN-CONTAINING"/>
    <property type="match status" value="1"/>
</dbReference>
<evidence type="ECO:0000256" key="2">
    <source>
        <dbReference type="ARBA" id="ARBA00009130"/>
    </source>
</evidence>
<name>A0A127BBG3_9EURY</name>
<dbReference type="SUPFAM" id="SSF51905">
    <property type="entry name" value="FAD/NAD(P)-binding domain"/>
    <property type="match status" value="2"/>
</dbReference>
<dbReference type="PRINTS" id="PR00368">
    <property type="entry name" value="FADPNR"/>
</dbReference>
<dbReference type="Gene3D" id="3.50.50.60">
    <property type="entry name" value="FAD/NAD(P)-binding domain"/>
    <property type="match status" value="2"/>
</dbReference>
<dbReference type="InterPro" id="IPR016156">
    <property type="entry name" value="FAD/NAD-linked_Rdtase_dimer_sf"/>
</dbReference>
<dbReference type="Proteomes" id="UP000070587">
    <property type="component" value="Chromosome"/>
</dbReference>
<dbReference type="KEGG" id="pyc:TQ32_09330"/>
<protein>
    <submittedName>
        <fullName evidence="7">NADH oxidase</fullName>
    </submittedName>
</protein>
<feature type="domain" description="FAD/NAD(P)-binding" evidence="6">
    <location>
        <begin position="1"/>
        <end position="281"/>
    </location>
</feature>
<dbReference type="AlphaFoldDB" id="A0A127BBG3"/>
<reference evidence="7 8" key="2">
    <citation type="journal article" date="2016" name="Int. J. Syst. Evol. Microbiol.">
        <title>Pyrococcus kukulkanii sp. nov., a hyperthermophilic, piezophilic archaeon isolated from a deep-sea hydrothermal vent.</title>
        <authorList>
            <person name="Callac N."/>
            <person name="Oger P."/>
            <person name="Lesongeur F."/>
            <person name="Rattray J.E."/>
            <person name="Vannier P."/>
            <person name="Michoud G."/>
            <person name="Beauverger M."/>
            <person name="Gayet N."/>
            <person name="Rouxel O."/>
            <person name="Jebbar M."/>
            <person name="Godfroy A."/>
        </authorList>
    </citation>
    <scope>NUCLEOTIDE SEQUENCE [LARGE SCALE GENOMIC DNA]</scope>
    <source>
        <strain evidence="7 8">NCB100</strain>
    </source>
</reference>